<reference evidence="2" key="1">
    <citation type="submission" date="2021-06" db="EMBL/GenBank/DDBJ databases">
        <authorList>
            <person name="Hodson N. C."/>
            <person name="Mongue J. A."/>
            <person name="Jaron S. K."/>
        </authorList>
    </citation>
    <scope>NUCLEOTIDE SEQUENCE</scope>
</reference>
<evidence type="ECO:0000256" key="1">
    <source>
        <dbReference type="SAM" id="Phobius"/>
    </source>
</evidence>
<keyword evidence="1" id="KW-0472">Membrane</keyword>
<accession>A0A8J2JYW9</accession>
<feature type="transmembrane region" description="Helical" evidence="1">
    <location>
        <begin position="102"/>
        <end position="126"/>
    </location>
</feature>
<evidence type="ECO:0000313" key="3">
    <source>
        <dbReference type="Proteomes" id="UP000708208"/>
    </source>
</evidence>
<name>A0A8J2JYW9_9HEXA</name>
<keyword evidence="3" id="KW-1185">Reference proteome</keyword>
<proteinExistence type="predicted"/>
<keyword evidence="1" id="KW-1133">Transmembrane helix</keyword>
<feature type="non-terminal residue" evidence="2">
    <location>
        <position position="1"/>
    </location>
</feature>
<feature type="transmembrane region" description="Helical" evidence="1">
    <location>
        <begin position="36"/>
        <end position="54"/>
    </location>
</feature>
<organism evidence="2 3">
    <name type="scientific">Allacma fusca</name>
    <dbReference type="NCBI Taxonomy" id="39272"/>
    <lineage>
        <taxon>Eukaryota</taxon>
        <taxon>Metazoa</taxon>
        <taxon>Ecdysozoa</taxon>
        <taxon>Arthropoda</taxon>
        <taxon>Hexapoda</taxon>
        <taxon>Collembola</taxon>
        <taxon>Symphypleona</taxon>
        <taxon>Sminthuridae</taxon>
        <taxon>Allacma</taxon>
    </lineage>
</organism>
<evidence type="ECO:0000313" key="2">
    <source>
        <dbReference type="EMBL" id="CAG7727904.1"/>
    </source>
</evidence>
<dbReference type="Proteomes" id="UP000708208">
    <property type="component" value="Unassembled WGS sequence"/>
</dbReference>
<sequence length="238" mass="27422">QQVKWYEILLRSIPYYAVLPRTSPQLVTSMFILSDLFQYPSMFYAISFFIHFGLKLIKIYMSFGNALEGLWYTPKDKFYSATIQFSEFHGHLDLIQASVKEFNAICGLNLFFIIFTHTMAIVSHLYGLSQEGAAFGATGALSCIFLVILIANFGHFFETQLESVRERVKRAAIYPEEKSFHFSNKSLTELTNWFLDCKFKLTAKGIHDLNHSVIPMVISSTISYIIFIFQLQNDEKPK</sequence>
<gene>
    <name evidence="2" type="ORF">AFUS01_LOCUS16720</name>
</gene>
<protein>
    <submittedName>
        <fullName evidence="2">Uncharacterized protein</fullName>
    </submittedName>
</protein>
<dbReference type="AlphaFoldDB" id="A0A8J2JYW9"/>
<feature type="transmembrane region" description="Helical" evidence="1">
    <location>
        <begin position="213"/>
        <end position="231"/>
    </location>
</feature>
<dbReference type="EMBL" id="CAJVCH010155002">
    <property type="protein sequence ID" value="CAG7727904.1"/>
    <property type="molecule type" value="Genomic_DNA"/>
</dbReference>
<keyword evidence="1" id="KW-0812">Transmembrane</keyword>
<comment type="caution">
    <text evidence="2">The sequence shown here is derived from an EMBL/GenBank/DDBJ whole genome shotgun (WGS) entry which is preliminary data.</text>
</comment>
<feature type="transmembrane region" description="Helical" evidence="1">
    <location>
        <begin position="132"/>
        <end position="157"/>
    </location>
</feature>